<keyword evidence="1" id="KW-0472">Membrane</keyword>
<name>F0Z7Q3_DICPU</name>
<dbReference type="eggNOG" id="ENOG502SC7E">
    <property type="taxonomic scope" value="Eukaryota"/>
</dbReference>
<dbReference type="AlphaFoldDB" id="F0Z7Q3"/>
<dbReference type="InterPro" id="IPR013901">
    <property type="entry name" value="Anthrone_oxy"/>
</dbReference>
<evidence type="ECO:0000313" key="3">
    <source>
        <dbReference type="Proteomes" id="UP000001064"/>
    </source>
</evidence>
<accession>F0Z7Q3</accession>
<dbReference type="RefSeq" id="XP_003283405.1">
    <property type="nucleotide sequence ID" value="XM_003283357.1"/>
</dbReference>
<dbReference type="KEGG" id="dpp:DICPUDRAFT_91106"/>
<proteinExistence type="predicted"/>
<feature type="transmembrane region" description="Helical" evidence="1">
    <location>
        <begin position="161"/>
        <end position="180"/>
    </location>
</feature>
<dbReference type="GeneID" id="10509310"/>
<evidence type="ECO:0000256" key="1">
    <source>
        <dbReference type="SAM" id="Phobius"/>
    </source>
</evidence>
<dbReference type="Pfam" id="PF08592">
    <property type="entry name" value="Anthrone_oxy"/>
    <property type="match status" value="1"/>
</dbReference>
<dbReference type="PANTHER" id="PTHR36535:SF1">
    <property type="entry name" value="DUF1772 DOMAIN-CONTAINING PROTEIN"/>
    <property type="match status" value="1"/>
</dbReference>
<evidence type="ECO:0000313" key="2">
    <source>
        <dbReference type="EMBL" id="EGC40056.1"/>
    </source>
</evidence>
<dbReference type="PANTHER" id="PTHR36535">
    <property type="entry name" value="YALI0E30327P"/>
    <property type="match status" value="1"/>
</dbReference>
<dbReference type="OrthoDB" id="5954308at2759"/>
<feature type="transmembrane region" description="Helical" evidence="1">
    <location>
        <begin position="12"/>
        <end position="35"/>
    </location>
</feature>
<feature type="transmembrane region" description="Helical" evidence="1">
    <location>
        <begin position="110"/>
        <end position="131"/>
    </location>
</feature>
<feature type="transmembrane region" description="Helical" evidence="1">
    <location>
        <begin position="65"/>
        <end position="89"/>
    </location>
</feature>
<dbReference type="EMBL" id="GL870947">
    <property type="protein sequence ID" value="EGC40056.1"/>
    <property type="molecule type" value="Genomic_DNA"/>
</dbReference>
<keyword evidence="1" id="KW-0812">Transmembrane</keyword>
<dbReference type="VEuPathDB" id="AmoebaDB:DICPUDRAFT_91106"/>
<keyword evidence="1" id="KW-1133">Transmembrane helix</keyword>
<dbReference type="OMA" id="ANWPYTL"/>
<organism evidence="2 3">
    <name type="scientific">Dictyostelium purpureum</name>
    <name type="common">Slime mold</name>
    <dbReference type="NCBI Taxonomy" id="5786"/>
    <lineage>
        <taxon>Eukaryota</taxon>
        <taxon>Amoebozoa</taxon>
        <taxon>Evosea</taxon>
        <taxon>Eumycetozoa</taxon>
        <taxon>Dictyostelia</taxon>
        <taxon>Dictyosteliales</taxon>
        <taxon>Dictyosteliaceae</taxon>
        <taxon>Dictyostelium</taxon>
    </lineage>
</organism>
<reference evidence="3" key="1">
    <citation type="journal article" date="2011" name="Genome Biol.">
        <title>Comparative genomics of the social amoebae Dictyostelium discoideum and Dictyostelium purpureum.</title>
        <authorList>
            <consortium name="US DOE Joint Genome Institute (JGI-PGF)"/>
            <person name="Sucgang R."/>
            <person name="Kuo A."/>
            <person name="Tian X."/>
            <person name="Salerno W."/>
            <person name="Parikh A."/>
            <person name="Feasley C.L."/>
            <person name="Dalin E."/>
            <person name="Tu H."/>
            <person name="Huang E."/>
            <person name="Barry K."/>
            <person name="Lindquist E."/>
            <person name="Shapiro H."/>
            <person name="Bruce D."/>
            <person name="Schmutz J."/>
            <person name="Salamov A."/>
            <person name="Fey P."/>
            <person name="Gaudet P."/>
            <person name="Anjard C."/>
            <person name="Babu M.M."/>
            <person name="Basu S."/>
            <person name="Bushmanova Y."/>
            <person name="van der Wel H."/>
            <person name="Katoh-Kurasawa M."/>
            <person name="Dinh C."/>
            <person name="Coutinho P.M."/>
            <person name="Saito T."/>
            <person name="Elias M."/>
            <person name="Schaap P."/>
            <person name="Kay R.R."/>
            <person name="Henrissat B."/>
            <person name="Eichinger L."/>
            <person name="Rivero F."/>
            <person name="Putnam N.H."/>
            <person name="West C.M."/>
            <person name="Loomis W.F."/>
            <person name="Chisholm R.L."/>
            <person name="Shaulsky G."/>
            <person name="Strassmann J.E."/>
            <person name="Queller D.C."/>
            <person name="Kuspa A."/>
            <person name="Grigoriev I.V."/>
        </authorList>
    </citation>
    <scope>NUCLEOTIDE SEQUENCE [LARGE SCALE GENOMIC DNA]</scope>
    <source>
        <strain evidence="3">QSDP1</strain>
    </source>
</reference>
<evidence type="ECO:0008006" key="4">
    <source>
        <dbReference type="Google" id="ProtNLM"/>
    </source>
</evidence>
<gene>
    <name evidence="2" type="ORF">DICPUDRAFT_91106</name>
</gene>
<sequence>MEHGNTICGVKNCLPILKGVAVVGSAMFAGISLYIQKVDHPSLASLPNEYALSHWRETFKKVAPIQASLAFISGTASLLTFGSIYNSYCRSNVVSRVVEDSVRHCCRCKGLVWLLGGGLMLSIIPYTLLAIQPTNKKLLSKDTDPLDRETRSMLDAWGELHSVRTVLSMVACGTFFFGVFRHAHPYLLTPAR</sequence>
<dbReference type="InParanoid" id="F0Z7Q3"/>
<keyword evidence="3" id="KW-1185">Reference proteome</keyword>
<dbReference type="Proteomes" id="UP000001064">
    <property type="component" value="Unassembled WGS sequence"/>
</dbReference>
<protein>
    <recommendedName>
        <fullName evidence="4">DUF1772 domain-containing protein</fullName>
    </recommendedName>
</protein>